<feature type="domain" description="MHYT" evidence="7">
    <location>
        <begin position="12"/>
        <end position="199"/>
    </location>
</feature>
<dbReference type="NCBIfam" id="TIGR00229">
    <property type="entry name" value="sensory_box"/>
    <property type="match status" value="1"/>
</dbReference>
<organism evidence="8 9">
    <name type="scientific">Novosphingobium olei</name>
    <dbReference type="NCBI Taxonomy" id="2728851"/>
    <lineage>
        <taxon>Bacteria</taxon>
        <taxon>Pseudomonadati</taxon>
        <taxon>Pseudomonadota</taxon>
        <taxon>Alphaproteobacteria</taxon>
        <taxon>Sphingomonadales</taxon>
        <taxon>Sphingomonadaceae</taxon>
        <taxon>Novosphingobium</taxon>
    </lineage>
</organism>
<dbReference type="CDD" id="cd00130">
    <property type="entry name" value="PAS"/>
    <property type="match status" value="1"/>
</dbReference>
<dbReference type="InterPro" id="IPR000160">
    <property type="entry name" value="GGDEF_dom"/>
</dbReference>
<dbReference type="PANTHER" id="PTHR44757">
    <property type="entry name" value="DIGUANYLATE CYCLASE DGCP"/>
    <property type="match status" value="1"/>
</dbReference>
<evidence type="ECO:0000259" key="4">
    <source>
        <dbReference type="PROSITE" id="PS50113"/>
    </source>
</evidence>
<name>A0A7Y0BP67_9SPHN</name>
<evidence type="ECO:0000259" key="6">
    <source>
        <dbReference type="PROSITE" id="PS50887"/>
    </source>
</evidence>
<feature type="domain" description="GGDEF" evidence="6">
    <location>
        <begin position="536"/>
        <end position="667"/>
    </location>
</feature>
<dbReference type="GO" id="GO:0016020">
    <property type="term" value="C:membrane"/>
    <property type="evidence" value="ECO:0007669"/>
    <property type="project" value="UniProtKB-UniRule"/>
</dbReference>
<dbReference type="Pfam" id="PF00563">
    <property type="entry name" value="EAL"/>
    <property type="match status" value="1"/>
</dbReference>
<dbReference type="PANTHER" id="PTHR44757:SF2">
    <property type="entry name" value="BIOFILM ARCHITECTURE MAINTENANCE PROTEIN MBAA"/>
    <property type="match status" value="1"/>
</dbReference>
<feature type="transmembrane region" description="Helical" evidence="1">
    <location>
        <begin position="111"/>
        <end position="133"/>
    </location>
</feature>
<feature type="transmembrane region" description="Helical" evidence="1">
    <location>
        <begin position="16"/>
        <end position="35"/>
    </location>
</feature>
<evidence type="ECO:0000256" key="2">
    <source>
        <dbReference type="SAM" id="MobiDB-lite"/>
    </source>
</evidence>
<dbReference type="CDD" id="cd01949">
    <property type="entry name" value="GGDEF"/>
    <property type="match status" value="1"/>
</dbReference>
<feature type="domain" description="EAL" evidence="5">
    <location>
        <begin position="676"/>
        <end position="926"/>
    </location>
</feature>
<evidence type="ECO:0000259" key="3">
    <source>
        <dbReference type="PROSITE" id="PS50112"/>
    </source>
</evidence>
<feature type="transmembrane region" description="Helical" evidence="1">
    <location>
        <begin position="174"/>
        <end position="196"/>
    </location>
</feature>
<dbReference type="SMART" id="SM00091">
    <property type="entry name" value="PAS"/>
    <property type="match status" value="2"/>
</dbReference>
<dbReference type="CDD" id="cd01948">
    <property type="entry name" value="EAL"/>
    <property type="match status" value="1"/>
</dbReference>
<keyword evidence="9" id="KW-1185">Reference proteome</keyword>
<proteinExistence type="predicted"/>
<dbReference type="Pfam" id="PF00989">
    <property type="entry name" value="PAS"/>
    <property type="match status" value="1"/>
</dbReference>
<dbReference type="Proteomes" id="UP000583556">
    <property type="component" value="Unassembled WGS sequence"/>
</dbReference>
<dbReference type="PROSITE" id="PS50883">
    <property type="entry name" value="EAL"/>
    <property type="match status" value="1"/>
</dbReference>
<dbReference type="PROSITE" id="PS50887">
    <property type="entry name" value="GGDEF"/>
    <property type="match status" value="1"/>
</dbReference>
<feature type="domain" description="PAC" evidence="4">
    <location>
        <begin position="322"/>
        <end position="374"/>
    </location>
</feature>
<dbReference type="InterPro" id="IPR043128">
    <property type="entry name" value="Rev_trsase/Diguanyl_cyclase"/>
</dbReference>
<evidence type="ECO:0000259" key="5">
    <source>
        <dbReference type="PROSITE" id="PS50883"/>
    </source>
</evidence>
<feature type="region of interest" description="Disordered" evidence="2">
    <location>
        <begin position="913"/>
        <end position="936"/>
    </location>
</feature>
<dbReference type="GO" id="GO:0006355">
    <property type="term" value="P:regulation of DNA-templated transcription"/>
    <property type="evidence" value="ECO:0007669"/>
    <property type="project" value="InterPro"/>
</dbReference>
<comment type="caution">
    <text evidence="8">The sequence shown here is derived from an EMBL/GenBank/DDBJ whole genome shotgun (WGS) entry which is preliminary data.</text>
</comment>
<dbReference type="AlphaFoldDB" id="A0A7Y0BP67"/>
<dbReference type="SUPFAM" id="SSF55785">
    <property type="entry name" value="PYP-like sensor domain (PAS domain)"/>
    <property type="match status" value="2"/>
</dbReference>
<dbReference type="EMBL" id="JABBGM010000003">
    <property type="protein sequence ID" value="NML93992.1"/>
    <property type="molecule type" value="Genomic_DNA"/>
</dbReference>
<dbReference type="InterPro" id="IPR052155">
    <property type="entry name" value="Biofilm_reg_signaling"/>
</dbReference>
<dbReference type="Pfam" id="PF03707">
    <property type="entry name" value="MHYT"/>
    <property type="match status" value="2"/>
</dbReference>
<dbReference type="SMART" id="SM00267">
    <property type="entry name" value="GGDEF"/>
    <property type="match status" value="1"/>
</dbReference>
<feature type="domain" description="PAS" evidence="3">
    <location>
        <begin position="247"/>
        <end position="304"/>
    </location>
</feature>
<dbReference type="InterPro" id="IPR029787">
    <property type="entry name" value="Nucleotide_cyclase"/>
</dbReference>
<dbReference type="PROSITE" id="PS50113">
    <property type="entry name" value="PAC"/>
    <property type="match status" value="1"/>
</dbReference>
<dbReference type="InterPro" id="IPR013767">
    <property type="entry name" value="PAS_fold"/>
</dbReference>
<gene>
    <name evidence="8" type="ORF">HHL27_09975</name>
</gene>
<dbReference type="PROSITE" id="PS50924">
    <property type="entry name" value="MHYT"/>
    <property type="match status" value="1"/>
</dbReference>
<dbReference type="InterPro" id="IPR000014">
    <property type="entry name" value="PAS"/>
</dbReference>
<dbReference type="InterPro" id="IPR001633">
    <property type="entry name" value="EAL_dom"/>
</dbReference>
<feature type="transmembrane region" description="Helical" evidence="1">
    <location>
        <begin position="145"/>
        <end position="162"/>
    </location>
</feature>
<keyword evidence="1" id="KW-0812">Transmembrane</keyword>
<dbReference type="InterPro" id="IPR005330">
    <property type="entry name" value="MHYT_dom"/>
</dbReference>
<dbReference type="RefSeq" id="WP_169493242.1">
    <property type="nucleotide sequence ID" value="NZ_JABBGM010000003.1"/>
</dbReference>
<evidence type="ECO:0000256" key="1">
    <source>
        <dbReference type="PROSITE-ProRule" id="PRU00244"/>
    </source>
</evidence>
<evidence type="ECO:0000259" key="7">
    <source>
        <dbReference type="PROSITE" id="PS50924"/>
    </source>
</evidence>
<dbReference type="Gene3D" id="3.30.70.270">
    <property type="match status" value="1"/>
</dbReference>
<dbReference type="InterPro" id="IPR035919">
    <property type="entry name" value="EAL_sf"/>
</dbReference>
<dbReference type="PROSITE" id="PS50112">
    <property type="entry name" value="PAS"/>
    <property type="match status" value="1"/>
</dbReference>
<dbReference type="Pfam" id="PF12860">
    <property type="entry name" value="PAS_7"/>
    <property type="match status" value="1"/>
</dbReference>
<dbReference type="NCBIfam" id="TIGR00254">
    <property type="entry name" value="GGDEF"/>
    <property type="match status" value="1"/>
</dbReference>
<feature type="transmembrane region" description="Helical" evidence="1">
    <location>
        <begin position="84"/>
        <end position="104"/>
    </location>
</feature>
<accession>A0A7Y0BP67</accession>
<sequence length="936" mass="102264">MFQVFFCIRDQHDLRFVFLAALICIISCSTAVMMLRQGNAASEETKHRWLITGGLATGFGIWSTHFIAMLGYDPGVVAGYKPGLTAVSLAIVLATTLIGFRLAVFGGKAGSMAFGGCVAGGGFAAMHYTGMAALSLPAKIEWNPAYLLVSVALAILPMVQVLRLALTKRGLANAVMAAGLMVLGIVGLHFTGMTAIRLVPARMEDGAVLLSPSTMSALIGAVSLFLLGLCLFGGLIAKRTNAAILHSQQQFSILVRGISDCAIYMLKQDGCIANWNAGAQRLKGYSEEEVVGQPLAIFYTSEDRALGLHAQAIECARQHGKFIGEGWRVRRDGSRFWAHVTIEHVLDAEGRSLGFAKITRDMTQFKEDQDRLEEARHQLATALSNMHQGLCLFDSNARLVLRNQRFLELWNLPESSCPPGASLDEVAYAALSSRAGEKVSEERIANVHVLLRQSLDANGSEPVVVEYGEAFSMSITSRGMPDGGWVTTFEDISERRRSEKRIAHLAHHDMLTGMPNRSSFNRWLSHELVAAPCRGEQVALVAIDLDRFKEINDTHGHAIGDQVLRSFANAISNCLDENEIAARLGGDEFALAKRFARETELTDFLSRLETAIDGCVTNSVAALNGASIGVALYPGDAEDLDTLLNNADLAMYRAKVTLGQSVCFYEAGMDEKARWRRQIASDLRFAVERNEMHLLYQEQRSVLDQTLTGYEALLRWTHPLHGNIGPDDFIPIAEESGEIVRIGEWVLRTACLEAMHWPSDLKVAVNLSPVQLLKPDLPEVVTQILLDTGLPPRRLELEITETAIITEKVRALHSLRRIKALGVSVAMDDFGTGYSSLDTLHSFPFDKIKIDKSFLLQSETNDQSRAIVKAVLALGRTLSIPVLAEGVETKMQLALLVEEGCNEAQGYLFGRPASAPSLQQGSDTASSRRAKSAAKR</sequence>
<keyword evidence="1" id="KW-1133">Transmembrane helix</keyword>
<dbReference type="Pfam" id="PF00990">
    <property type="entry name" value="GGDEF"/>
    <property type="match status" value="1"/>
</dbReference>
<dbReference type="InterPro" id="IPR035965">
    <property type="entry name" value="PAS-like_dom_sf"/>
</dbReference>
<feature type="transmembrane region" description="Helical" evidence="1">
    <location>
        <begin position="47"/>
        <end position="72"/>
    </location>
</feature>
<dbReference type="InterPro" id="IPR000700">
    <property type="entry name" value="PAS-assoc_C"/>
</dbReference>
<feature type="transmembrane region" description="Helical" evidence="1">
    <location>
        <begin position="216"/>
        <end position="237"/>
    </location>
</feature>
<dbReference type="Gene3D" id="3.20.20.450">
    <property type="entry name" value="EAL domain"/>
    <property type="match status" value="1"/>
</dbReference>
<evidence type="ECO:0000313" key="9">
    <source>
        <dbReference type="Proteomes" id="UP000583556"/>
    </source>
</evidence>
<keyword evidence="1" id="KW-0472">Membrane</keyword>
<dbReference type="SMART" id="SM00052">
    <property type="entry name" value="EAL"/>
    <property type="match status" value="1"/>
</dbReference>
<protein>
    <submittedName>
        <fullName evidence="8">EAL domain-containing protein</fullName>
    </submittedName>
</protein>
<dbReference type="SUPFAM" id="SSF55073">
    <property type="entry name" value="Nucleotide cyclase"/>
    <property type="match status" value="1"/>
</dbReference>
<dbReference type="Gene3D" id="3.30.450.20">
    <property type="entry name" value="PAS domain"/>
    <property type="match status" value="2"/>
</dbReference>
<evidence type="ECO:0000313" key="8">
    <source>
        <dbReference type="EMBL" id="NML93992.1"/>
    </source>
</evidence>
<reference evidence="8 9" key="1">
    <citation type="submission" date="2020-04" db="EMBL/GenBank/DDBJ databases">
        <title>Novosphingobium sp. TW-4 isolated from soil.</title>
        <authorList>
            <person name="Dahal R.H."/>
            <person name="Chaudhary D.K."/>
        </authorList>
    </citation>
    <scope>NUCLEOTIDE SEQUENCE [LARGE SCALE GENOMIC DNA]</scope>
    <source>
        <strain evidence="8 9">TW-4</strain>
    </source>
</reference>
<dbReference type="SUPFAM" id="SSF141868">
    <property type="entry name" value="EAL domain-like"/>
    <property type="match status" value="1"/>
</dbReference>